<gene>
    <name evidence="1" type="ORF">RND81_05G097700</name>
</gene>
<protein>
    <submittedName>
        <fullName evidence="1">Uncharacterized protein</fullName>
    </submittedName>
</protein>
<sequence>MCQVTVMDHDTGQLSFCADAQLARVVAVEVTGGPEIDFHRDRPLLSVAMYSKATSNESILRSCKGWRFLFVTC</sequence>
<comment type="caution">
    <text evidence="1">The sequence shown here is derived from an EMBL/GenBank/DDBJ whole genome shotgun (WGS) entry which is preliminary data.</text>
</comment>
<name>A0AAW1KWN0_SAPOF</name>
<evidence type="ECO:0000313" key="1">
    <source>
        <dbReference type="EMBL" id="KAK9724781.1"/>
    </source>
</evidence>
<proteinExistence type="predicted"/>
<accession>A0AAW1KWN0</accession>
<reference evidence="1" key="1">
    <citation type="submission" date="2024-03" db="EMBL/GenBank/DDBJ databases">
        <title>WGS assembly of Saponaria officinalis var. Norfolk2.</title>
        <authorList>
            <person name="Jenkins J."/>
            <person name="Shu S."/>
            <person name="Grimwood J."/>
            <person name="Barry K."/>
            <person name="Goodstein D."/>
            <person name="Schmutz J."/>
            <person name="Leebens-Mack J."/>
            <person name="Osbourn A."/>
        </authorList>
    </citation>
    <scope>NUCLEOTIDE SEQUENCE [LARGE SCALE GENOMIC DNA]</scope>
    <source>
        <strain evidence="1">JIC</strain>
    </source>
</reference>
<organism evidence="1 2">
    <name type="scientific">Saponaria officinalis</name>
    <name type="common">Common soapwort</name>
    <name type="synonym">Lychnis saponaria</name>
    <dbReference type="NCBI Taxonomy" id="3572"/>
    <lineage>
        <taxon>Eukaryota</taxon>
        <taxon>Viridiplantae</taxon>
        <taxon>Streptophyta</taxon>
        <taxon>Embryophyta</taxon>
        <taxon>Tracheophyta</taxon>
        <taxon>Spermatophyta</taxon>
        <taxon>Magnoliopsida</taxon>
        <taxon>eudicotyledons</taxon>
        <taxon>Gunneridae</taxon>
        <taxon>Pentapetalae</taxon>
        <taxon>Caryophyllales</taxon>
        <taxon>Caryophyllaceae</taxon>
        <taxon>Caryophylleae</taxon>
        <taxon>Saponaria</taxon>
    </lineage>
</organism>
<dbReference type="AlphaFoldDB" id="A0AAW1KWN0"/>
<dbReference type="Proteomes" id="UP001443914">
    <property type="component" value="Unassembled WGS sequence"/>
</dbReference>
<keyword evidence="2" id="KW-1185">Reference proteome</keyword>
<dbReference type="EMBL" id="JBDFQZ010000005">
    <property type="protein sequence ID" value="KAK9724781.1"/>
    <property type="molecule type" value="Genomic_DNA"/>
</dbReference>
<evidence type="ECO:0000313" key="2">
    <source>
        <dbReference type="Proteomes" id="UP001443914"/>
    </source>
</evidence>